<sequence length="554" mass="61687">MNKKAAGLLAVMMAVSVFATACNSNNSNNSSSNNGKTGTNTENSGNQTEDSASIQFPLKEKTTLKVVAKRAPLAPSDYNEMTMAKKLEEMSNVHIDWNTIVETDYNEKKNLLIASGDLPEMFFGAGFTDTELMKYGADGTIIPLNDLIDKYMPNLKALFDKRPDIKAEVTAPDGKIYSLPAGEELGTGQEEIGSNPDFLYINEDWLKKLGLKMPTTLQEYHDVLLAFKTKDPNGNGKADEIPLSFVNAFWTGDIGYLFGAFGVPDKTYQPGNNAYAEHLNVDNGKVSYAAIQDGYKDAVNEIAKWVKEGLVDQESFTQEYTQYYAKGKTEPETLGSFLWWDHTDVVGPGRDKHYPIVPPFKDMVVKWNSGSAISRGGSVITKEAKNPALIAAWLDLIYKPETTAEVRWGPIGEWFEKSADGKLVQKSDISNPGEFRQTVSLGGGGVFTGEDFQNIAPPEARAQQRLNDIKNLFVPQMQKEKYPNIFFTEEELKTIDKLKPEIQTYTNSMRAKFMLKGVSDSEWSDYLASLKDMGLDELMKVYQDGYDRYLAAQK</sequence>
<evidence type="ECO:0000313" key="4">
    <source>
        <dbReference type="Proteomes" id="UP000838324"/>
    </source>
</evidence>
<dbReference type="PROSITE" id="PS51257">
    <property type="entry name" value="PROKAR_LIPOPROTEIN"/>
    <property type="match status" value="1"/>
</dbReference>
<evidence type="ECO:0000256" key="2">
    <source>
        <dbReference type="SAM" id="SignalP"/>
    </source>
</evidence>
<dbReference type="PANTHER" id="PTHR43649:SF17">
    <property type="entry name" value="ABC TRANSPORTER SOLUTE BINDING PROTEIN-SUGAR TRANSPORT"/>
    <property type="match status" value="1"/>
</dbReference>
<keyword evidence="4" id="KW-1185">Reference proteome</keyword>
<protein>
    <recommendedName>
        <fullName evidence="5">Aldouronate transport system substrate-binding protein</fullName>
    </recommendedName>
</protein>
<evidence type="ECO:0008006" key="5">
    <source>
        <dbReference type="Google" id="ProtNLM"/>
    </source>
</evidence>
<proteinExistence type="predicted"/>
<dbReference type="Proteomes" id="UP000838324">
    <property type="component" value="Unassembled WGS sequence"/>
</dbReference>
<evidence type="ECO:0000256" key="1">
    <source>
        <dbReference type="SAM" id="MobiDB-lite"/>
    </source>
</evidence>
<reference evidence="3" key="1">
    <citation type="submission" date="2022-01" db="EMBL/GenBank/DDBJ databases">
        <authorList>
            <person name="Criscuolo A."/>
        </authorList>
    </citation>
    <scope>NUCLEOTIDE SEQUENCE</scope>
    <source>
        <strain evidence="3">CIP111892</strain>
    </source>
</reference>
<feature type="chain" id="PRO_5045983353" description="Aldouronate transport system substrate-binding protein" evidence="2">
    <location>
        <begin position="22"/>
        <end position="554"/>
    </location>
</feature>
<comment type="caution">
    <text evidence="3">The sequence shown here is derived from an EMBL/GenBank/DDBJ whole genome shotgun (WGS) entry which is preliminary data.</text>
</comment>
<dbReference type="Gene3D" id="3.40.190.10">
    <property type="entry name" value="Periplasmic binding protein-like II"/>
    <property type="match status" value="2"/>
</dbReference>
<gene>
    <name evidence="3" type="ORF">PAECIP111892_03040</name>
</gene>
<feature type="signal peptide" evidence="2">
    <location>
        <begin position="1"/>
        <end position="21"/>
    </location>
</feature>
<evidence type="ECO:0000313" key="3">
    <source>
        <dbReference type="EMBL" id="CAH1208050.1"/>
    </source>
</evidence>
<accession>A0ABM9CCQ6</accession>
<dbReference type="SUPFAM" id="SSF53850">
    <property type="entry name" value="Periplasmic binding protein-like II"/>
    <property type="match status" value="1"/>
</dbReference>
<dbReference type="PANTHER" id="PTHR43649">
    <property type="entry name" value="ARABINOSE-BINDING PROTEIN-RELATED"/>
    <property type="match status" value="1"/>
</dbReference>
<dbReference type="RefSeq" id="WP_236334486.1">
    <property type="nucleotide sequence ID" value="NZ_CAKMMG010000003.1"/>
</dbReference>
<dbReference type="InterPro" id="IPR050490">
    <property type="entry name" value="Bact_solute-bd_prot1"/>
</dbReference>
<name>A0ABM9CCQ6_9BACL</name>
<feature type="region of interest" description="Disordered" evidence="1">
    <location>
        <begin position="23"/>
        <end position="55"/>
    </location>
</feature>
<organism evidence="3 4">
    <name type="scientific">Paenibacillus auburnensis</name>
    <dbReference type="NCBI Taxonomy" id="2905649"/>
    <lineage>
        <taxon>Bacteria</taxon>
        <taxon>Bacillati</taxon>
        <taxon>Bacillota</taxon>
        <taxon>Bacilli</taxon>
        <taxon>Bacillales</taxon>
        <taxon>Paenibacillaceae</taxon>
        <taxon>Paenibacillus</taxon>
    </lineage>
</organism>
<dbReference type="EMBL" id="CAKMMG010000003">
    <property type="protein sequence ID" value="CAH1208050.1"/>
    <property type="molecule type" value="Genomic_DNA"/>
</dbReference>
<feature type="compositionally biased region" description="Low complexity" evidence="1">
    <location>
        <begin position="23"/>
        <end position="46"/>
    </location>
</feature>
<keyword evidence="2" id="KW-0732">Signal</keyword>